<organism evidence="1">
    <name type="scientific">uncultured Rubrobacteraceae bacterium</name>
    <dbReference type="NCBI Taxonomy" id="349277"/>
    <lineage>
        <taxon>Bacteria</taxon>
        <taxon>Bacillati</taxon>
        <taxon>Actinomycetota</taxon>
        <taxon>Rubrobacteria</taxon>
        <taxon>Rubrobacterales</taxon>
        <taxon>Rubrobacteraceae</taxon>
        <taxon>environmental samples</taxon>
    </lineage>
</organism>
<dbReference type="AlphaFoldDB" id="A0A6J4QNG4"/>
<accession>A0A6J4QNG4</accession>
<gene>
    <name evidence="1" type="ORF">AVDCRST_MAG58-719</name>
</gene>
<name>A0A6J4QNG4_9ACTN</name>
<reference evidence="1" key="1">
    <citation type="submission" date="2020-02" db="EMBL/GenBank/DDBJ databases">
        <authorList>
            <person name="Meier V. D."/>
        </authorList>
    </citation>
    <scope>NUCLEOTIDE SEQUENCE</scope>
    <source>
        <strain evidence="1">AVDCRST_MAG58</strain>
    </source>
</reference>
<sequence length="59" mass="6535">MRYAGAQDLYTVSGSPLRAVSAHPDQVEHRATHERILETLMTPGRIESGNEMPVGLWDS</sequence>
<protein>
    <submittedName>
        <fullName evidence="1">Uncharacterized protein</fullName>
    </submittedName>
</protein>
<evidence type="ECO:0000313" key="1">
    <source>
        <dbReference type="EMBL" id="CAA9450102.1"/>
    </source>
</evidence>
<proteinExistence type="predicted"/>
<dbReference type="EMBL" id="CADCVF010000019">
    <property type="protein sequence ID" value="CAA9450102.1"/>
    <property type="molecule type" value="Genomic_DNA"/>
</dbReference>